<comment type="caution">
    <text evidence="2">The sequence shown here is derived from an EMBL/GenBank/DDBJ whole genome shotgun (WGS) entry which is preliminary data.</text>
</comment>
<accession>A0A0B2XGV7</accession>
<dbReference type="GO" id="GO:0006508">
    <property type="term" value="P:proteolysis"/>
    <property type="evidence" value="ECO:0007669"/>
    <property type="project" value="UniProtKB-KW"/>
</dbReference>
<dbReference type="EMBL" id="ADNJ02000005">
    <property type="protein sequence ID" value="KHO11209.1"/>
    <property type="molecule type" value="Genomic_DNA"/>
</dbReference>
<evidence type="ECO:0000259" key="1">
    <source>
        <dbReference type="Pfam" id="PF06985"/>
    </source>
</evidence>
<dbReference type="KEGG" id="maj:MAA_11287"/>
<protein>
    <submittedName>
        <fullName evidence="2">Subtilisin-like serine protease</fullName>
    </submittedName>
</protein>
<dbReference type="RefSeq" id="XP_011411569.1">
    <property type="nucleotide sequence ID" value="XM_011413267.1"/>
</dbReference>
<dbReference type="GeneID" id="23632735"/>
<evidence type="ECO:0000313" key="3">
    <source>
        <dbReference type="Proteomes" id="UP000002498"/>
    </source>
</evidence>
<dbReference type="HOGENOM" id="CLU_002639_3_2_1"/>
<dbReference type="InterPro" id="IPR010730">
    <property type="entry name" value="HET"/>
</dbReference>
<dbReference type="Pfam" id="PF06985">
    <property type="entry name" value="HET"/>
    <property type="match status" value="1"/>
</dbReference>
<reference evidence="2 3" key="2">
    <citation type="journal article" date="2014" name="Proc. Natl. Acad. Sci. U.S.A.">
        <title>Trajectory and genomic determinants of fungal-pathogen speciation and host adaptation.</title>
        <authorList>
            <person name="Hu X."/>
            <person name="Xiao G."/>
            <person name="Zheng P."/>
            <person name="Shang Y."/>
            <person name="Su Y."/>
            <person name="Zhang X."/>
            <person name="Liu X."/>
            <person name="Zhan S."/>
            <person name="St Leger R.J."/>
            <person name="Wang C."/>
        </authorList>
    </citation>
    <scope>GENOME REANNOTATION</scope>
    <source>
        <strain evidence="3">ARSEF 23 / ATCC MYA-3075</strain>
    </source>
</reference>
<name>A0A0B2XGV7_METRA</name>
<dbReference type="PANTHER" id="PTHR33112">
    <property type="entry name" value="DOMAIN PROTEIN, PUTATIVE-RELATED"/>
    <property type="match status" value="1"/>
</dbReference>
<proteinExistence type="predicted"/>
<sequence>MPLCQLCCQLDFATIAQRGLKAHLRLETGRAWSYYTPRDDALQEPNTILHPFHKSLRALQDSATSCDLCRLIQNNADKILRASNDGNDPDTYELWIGGRDGAHGFQVVGAKRAARSGRLIYDIMAGIGFCAEEIKESQLSSLIQGRRIQASPRSPIVLDKMARWVKQCAEQHGHSGSISTRLPARLLDLHVLEQHAVLCASNDATGRYAALSHCWGSAQTVTLNTSTFETLCRGIRVGHLPQTLKDAVWITGQLGIRYLWIDSLCILQDDTSDWIRESQRMGDIYSNSFVTIAACRAADGQAGFLDERPAQSHVPVPMYAAGRSGTALAFAVPHKYVAEPTRVIHMEDEPLTSRGWALQERYLSPRTLHFTKSIIFFECGQGIQTEDNCLLAQSAPHPSFALLDYSTDMAKNRCRQDWRKMVEQYSQRKLTVQDDKLPALGGLAARFSLASTQKDERIFPVASRYLAGLWFDDMVRDMCWSMQMFSPRGVRPRKYRAPTWSWASVDGSIDYKTSWVNSISELAVVQDAHVELATLGNAFGKVVDGWVCLKVLSLRPYKKANNKSLWVREDGVVFRIAVTWDAEPYDPPGQSGPTDSEINTIDMDLFVVPLGWVDRHLDDGPDALLGPLFLVLKVANHCMHSFAASAVFQRVGFGIGVWVEDENGGTDKLGLRRLIVDRFAAAKKRGDLQSIIII</sequence>
<keyword evidence="3" id="KW-1185">Reference proteome</keyword>
<dbReference type="AlphaFoldDB" id="A0A0B2XGV7"/>
<reference evidence="2 3" key="1">
    <citation type="journal article" date="2011" name="PLoS Genet.">
        <title>Genome sequencing and comparative transcriptomics of the model entomopathogenic fungi Metarhizium anisopliae and M. acridum.</title>
        <authorList>
            <person name="Gao Q."/>
            <person name="Jin K."/>
            <person name="Ying S.H."/>
            <person name="Zhang Y."/>
            <person name="Xiao G."/>
            <person name="Shang Y."/>
            <person name="Duan Z."/>
            <person name="Hu X."/>
            <person name="Xie X.Q."/>
            <person name="Zhou G."/>
            <person name="Peng G."/>
            <person name="Luo Z."/>
            <person name="Huang W."/>
            <person name="Wang B."/>
            <person name="Fang W."/>
            <person name="Wang S."/>
            <person name="Zhong Y."/>
            <person name="Ma L.J."/>
            <person name="St Leger R.J."/>
            <person name="Zhao G.P."/>
            <person name="Pei Y."/>
            <person name="Feng M.G."/>
            <person name="Xia Y."/>
            <person name="Wang C."/>
        </authorList>
    </citation>
    <scope>NUCLEOTIDE SEQUENCE [LARGE SCALE GENOMIC DNA]</scope>
    <source>
        <strain evidence="3">ARSEF 23 / ATCC MYA-3075</strain>
    </source>
</reference>
<feature type="domain" description="Heterokaryon incompatibility" evidence="1">
    <location>
        <begin position="208"/>
        <end position="360"/>
    </location>
</feature>
<dbReference type="OrthoDB" id="4932026at2759"/>
<dbReference type="PANTHER" id="PTHR33112:SF16">
    <property type="entry name" value="HETEROKARYON INCOMPATIBILITY DOMAIN-CONTAINING PROTEIN"/>
    <property type="match status" value="1"/>
</dbReference>
<gene>
    <name evidence="2" type="ORF">MAA_11287</name>
</gene>
<dbReference type="Proteomes" id="UP000002498">
    <property type="component" value="Unassembled WGS sequence"/>
</dbReference>
<evidence type="ECO:0000313" key="2">
    <source>
        <dbReference type="EMBL" id="KHO11209.1"/>
    </source>
</evidence>
<organism evidence="2 3">
    <name type="scientific">Metarhizium robertsii (strain ARSEF 23 / ATCC MYA-3075)</name>
    <name type="common">Metarhizium anisopliae (strain ARSEF 23)</name>
    <dbReference type="NCBI Taxonomy" id="655844"/>
    <lineage>
        <taxon>Eukaryota</taxon>
        <taxon>Fungi</taxon>
        <taxon>Dikarya</taxon>
        <taxon>Ascomycota</taxon>
        <taxon>Pezizomycotina</taxon>
        <taxon>Sordariomycetes</taxon>
        <taxon>Hypocreomycetidae</taxon>
        <taxon>Hypocreales</taxon>
        <taxon>Clavicipitaceae</taxon>
        <taxon>Metarhizium</taxon>
    </lineage>
</organism>
<dbReference type="GO" id="GO:0008233">
    <property type="term" value="F:peptidase activity"/>
    <property type="evidence" value="ECO:0007669"/>
    <property type="project" value="UniProtKB-KW"/>
</dbReference>